<dbReference type="InterPro" id="IPR038735">
    <property type="entry name" value="MSMEG_1276-like_NTP-PPase_dom"/>
</dbReference>
<dbReference type="CDD" id="cd11532">
    <property type="entry name" value="NTP-PPase_COG4997"/>
    <property type="match status" value="1"/>
</dbReference>
<dbReference type="AlphaFoldDB" id="A0A2S8RAX4"/>
<sequence length="106" mass="12515">MKSIKYNKLIRDRIPEIIEKSGKKAIVETLNESDYINFLKAKLEEELEEFKKSEDIEEIADIIEVLYAIVEFKGMSVKDLEKIRLEKVKKRGAFKKRLLLKEVIEN</sequence>
<evidence type="ECO:0000313" key="2">
    <source>
        <dbReference type="Proteomes" id="UP000239720"/>
    </source>
</evidence>
<dbReference type="GO" id="GO:0016787">
    <property type="term" value="F:hydrolase activity"/>
    <property type="evidence" value="ECO:0007669"/>
    <property type="project" value="UniProtKB-KW"/>
</dbReference>
<reference evidence="1 2" key="1">
    <citation type="journal article" date="2018" name="Syst. Appl. Microbiol.">
        <title>Characterization and high-quality draft genome sequence of Herbivorax saccincola A7, an anaerobic, alkaliphilic, thermophilic, cellulolytic, and xylanolytic bacterium.</title>
        <authorList>
            <person name="Aikawa S."/>
            <person name="Baramee S."/>
            <person name="Sermsathanaswadi J."/>
            <person name="Thianheng P."/>
            <person name="Tachaapaikoon C."/>
            <person name="Shikata A."/>
            <person name="Waeonukul R."/>
            <person name="Pason P."/>
            <person name="Ratanakhanokchai K."/>
            <person name="Kosugi A."/>
        </authorList>
    </citation>
    <scope>NUCLEOTIDE SEQUENCE [LARGE SCALE GENOMIC DNA]</scope>
    <source>
        <strain evidence="1 2">A7</strain>
    </source>
</reference>
<dbReference type="OrthoDB" id="9813491at2"/>
<comment type="caution">
    <text evidence="1">The sequence shown here is derived from an EMBL/GenBank/DDBJ whole genome shotgun (WGS) entry which is preliminary data.</text>
</comment>
<dbReference type="EMBL" id="NEMB01000003">
    <property type="protein sequence ID" value="PQQ66934.1"/>
    <property type="molecule type" value="Genomic_DNA"/>
</dbReference>
<evidence type="ECO:0000313" key="1">
    <source>
        <dbReference type="EMBL" id="PQQ66934.1"/>
    </source>
</evidence>
<keyword evidence="1" id="KW-0378">Hydrolase</keyword>
<dbReference type="RefSeq" id="WP_101299723.1">
    <property type="nucleotide sequence ID" value="NZ_CP025197.1"/>
</dbReference>
<accession>A0A2S8RAX4</accession>
<name>A0A2S8RAX4_9FIRM</name>
<protein>
    <submittedName>
        <fullName evidence="1">Phosphoribosyl-ATP pyrophosphohydrolase</fullName>
    </submittedName>
</protein>
<proteinExistence type="predicted"/>
<organism evidence="1 2">
    <name type="scientific">Acetivibrio saccincola</name>
    <dbReference type="NCBI Taxonomy" id="1677857"/>
    <lineage>
        <taxon>Bacteria</taxon>
        <taxon>Bacillati</taxon>
        <taxon>Bacillota</taxon>
        <taxon>Clostridia</taxon>
        <taxon>Eubacteriales</taxon>
        <taxon>Oscillospiraceae</taxon>
        <taxon>Acetivibrio</taxon>
    </lineage>
</organism>
<gene>
    <name evidence="1" type="ORF">B9R14_09385</name>
</gene>
<dbReference type="Proteomes" id="UP000239720">
    <property type="component" value="Unassembled WGS sequence"/>
</dbReference>